<evidence type="ECO:0000256" key="11">
    <source>
        <dbReference type="ARBA" id="ARBA00023277"/>
    </source>
</evidence>
<keyword evidence="5 12" id="KW-0479">Metal-binding</keyword>
<comment type="function">
    <text evidence="12">Catalyzes the phosphorylation of ribose at O-5 in a reaction requiring ATP and magnesium. The resulting D-ribose-5-phosphate can then be used either for sythesis of nucleotides, histidine, and tryptophan, or as a component of the pentose phosphate pathway.</text>
</comment>
<dbReference type="InterPro" id="IPR011611">
    <property type="entry name" value="PfkB_dom"/>
</dbReference>
<evidence type="ECO:0000256" key="12">
    <source>
        <dbReference type="HAMAP-Rule" id="MF_01987"/>
    </source>
</evidence>
<evidence type="ECO:0000256" key="7">
    <source>
        <dbReference type="ARBA" id="ARBA00022777"/>
    </source>
</evidence>
<dbReference type="PROSITE" id="PS00584">
    <property type="entry name" value="PFKB_KINASES_2"/>
    <property type="match status" value="1"/>
</dbReference>
<dbReference type="EMBL" id="BMEL01000002">
    <property type="protein sequence ID" value="GGF18899.1"/>
    <property type="molecule type" value="Genomic_DNA"/>
</dbReference>
<dbReference type="GO" id="GO:0005524">
    <property type="term" value="F:ATP binding"/>
    <property type="evidence" value="ECO:0007669"/>
    <property type="project" value="UniProtKB-UniRule"/>
</dbReference>
<evidence type="ECO:0000256" key="1">
    <source>
        <dbReference type="ARBA" id="ARBA00005380"/>
    </source>
</evidence>
<evidence type="ECO:0000256" key="8">
    <source>
        <dbReference type="ARBA" id="ARBA00022840"/>
    </source>
</evidence>
<keyword evidence="11 12" id="KW-0119">Carbohydrate metabolism</keyword>
<keyword evidence="15" id="KW-1185">Reference proteome</keyword>
<feature type="binding site" evidence="12">
    <location>
        <begin position="14"/>
        <end position="16"/>
    </location>
    <ligand>
        <name>substrate</name>
    </ligand>
</feature>
<keyword evidence="8 12" id="KW-0067">ATP-binding</keyword>
<evidence type="ECO:0000256" key="3">
    <source>
        <dbReference type="ARBA" id="ARBA00016943"/>
    </source>
</evidence>
<feature type="binding site" evidence="12">
    <location>
        <position position="186"/>
    </location>
    <ligand>
        <name>ATP</name>
        <dbReference type="ChEBI" id="CHEBI:30616"/>
    </ligand>
</feature>
<evidence type="ECO:0000313" key="15">
    <source>
        <dbReference type="Proteomes" id="UP000660110"/>
    </source>
</evidence>
<dbReference type="EC" id="2.7.1.15" evidence="2 12"/>
<dbReference type="GO" id="GO:0005829">
    <property type="term" value="C:cytosol"/>
    <property type="evidence" value="ECO:0007669"/>
    <property type="project" value="TreeGrafter"/>
</dbReference>
<proteinExistence type="inferred from homology"/>
<comment type="activity regulation">
    <text evidence="12">Activated by a monovalent cation that binds near, but not in, the active site. The most likely occupant of the site in vivo is potassium. Ion binding induces a conformational change that may alter substrate affinity.</text>
</comment>
<dbReference type="GO" id="GO:0046872">
    <property type="term" value="F:metal ion binding"/>
    <property type="evidence" value="ECO:0007669"/>
    <property type="project" value="UniProtKB-KW"/>
</dbReference>
<dbReference type="CDD" id="cd01174">
    <property type="entry name" value="ribokinase"/>
    <property type="match status" value="1"/>
</dbReference>
<keyword evidence="12" id="KW-0963">Cytoplasm</keyword>
<accession>A0A917EVP3</accession>
<sequence>MNEKSTVCVVGSINMDLTVSTSVIPNQGETVLGESFATYPGGKGANQAVAAARLGSHVKMVGAVGHDVFGISLKEHLQKEGIDTSSTELIPEQSTGTATIILSNNDNRIIVAPGANRSVTPSYVEKHRAAIEESDIILLQMEIPIETISYVVTIAKELNISVILNPAPYQPLPAAILNQVDYMTPNALEAELFKNDLIDDDLLEKWITTKGEQGSSLYVNGKEVHIPGYPVPVKDTTGAGDTFNGALATQLAQGISIKKAVSFANAAAALSVTEKGAQGGMPTLGEVENFLKERSDEI</sequence>
<feature type="domain" description="Carbohydrate kinase PfkB" evidence="13">
    <location>
        <begin position="6"/>
        <end position="283"/>
    </location>
</feature>
<feature type="binding site" evidence="12">
    <location>
        <position position="271"/>
    </location>
    <ligand>
        <name>K(+)</name>
        <dbReference type="ChEBI" id="CHEBI:29103"/>
    </ligand>
</feature>
<comment type="catalytic activity">
    <reaction evidence="12">
        <text>D-ribose + ATP = D-ribose 5-phosphate + ADP + H(+)</text>
        <dbReference type="Rhea" id="RHEA:13697"/>
        <dbReference type="ChEBI" id="CHEBI:15378"/>
        <dbReference type="ChEBI" id="CHEBI:30616"/>
        <dbReference type="ChEBI" id="CHEBI:47013"/>
        <dbReference type="ChEBI" id="CHEBI:78346"/>
        <dbReference type="ChEBI" id="CHEBI:456216"/>
        <dbReference type="EC" id="2.7.1.15"/>
    </reaction>
</comment>
<protein>
    <recommendedName>
        <fullName evidence="3 12">Ribokinase</fullName>
        <shortName evidence="12">RK</shortName>
        <ecNumber evidence="2 12">2.7.1.15</ecNumber>
    </recommendedName>
</protein>
<comment type="subunit">
    <text evidence="12">Homodimer.</text>
</comment>
<feature type="binding site" evidence="12">
    <location>
        <begin position="209"/>
        <end position="214"/>
    </location>
    <ligand>
        <name>ATP</name>
        <dbReference type="ChEBI" id="CHEBI:30616"/>
    </ligand>
</feature>
<evidence type="ECO:0000256" key="9">
    <source>
        <dbReference type="ARBA" id="ARBA00022842"/>
    </source>
</evidence>
<reference evidence="14" key="2">
    <citation type="submission" date="2020-09" db="EMBL/GenBank/DDBJ databases">
        <authorList>
            <person name="Sun Q."/>
            <person name="Zhou Y."/>
        </authorList>
    </citation>
    <scope>NUCLEOTIDE SEQUENCE</scope>
    <source>
        <strain evidence="14">CGMCC 1.12153</strain>
    </source>
</reference>
<evidence type="ECO:0000256" key="4">
    <source>
        <dbReference type="ARBA" id="ARBA00022679"/>
    </source>
</evidence>
<evidence type="ECO:0000256" key="2">
    <source>
        <dbReference type="ARBA" id="ARBA00012035"/>
    </source>
</evidence>
<dbReference type="GO" id="GO:0019303">
    <property type="term" value="P:D-ribose catabolic process"/>
    <property type="evidence" value="ECO:0007669"/>
    <property type="project" value="UniProtKB-UniRule"/>
</dbReference>
<dbReference type="GO" id="GO:0004747">
    <property type="term" value="F:ribokinase activity"/>
    <property type="evidence" value="ECO:0007669"/>
    <property type="project" value="UniProtKB-UniRule"/>
</dbReference>
<keyword evidence="4 12" id="KW-0808">Transferase</keyword>
<feature type="binding site" evidence="12">
    <location>
        <position position="235"/>
    </location>
    <ligand>
        <name>K(+)</name>
        <dbReference type="ChEBI" id="CHEBI:29103"/>
    </ligand>
</feature>
<feature type="binding site" evidence="12">
    <location>
        <position position="276"/>
    </location>
    <ligand>
        <name>K(+)</name>
        <dbReference type="ChEBI" id="CHEBI:29103"/>
    </ligand>
</feature>
<dbReference type="AlphaFoldDB" id="A0A917EVP3"/>
<feature type="binding site" evidence="12">
    <location>
        <position position="237"/>
    </location>
    <ligand>
        <name>K(+)</name>
        <dbReference type="ChEBI" id="CHEBI:29103"/>
    </ligand>
</feature>
<feature type="binding site" evidence="12">
    <location>
        <begin position="240"/>
        <end position="241"/>
    </location>
    <ligand>
        <name>ATP</name>
        <dbReference type="ChEBI" id="CHEBI:30616"/>
    </ligand>
</feature>
<comment type="similarity">
    <text evidence="12">Belongs to the carbohydrate kinase PfkB family. Ribokinase subfamily.</text>
</comment>
<dbReference type="Pfam" id="PF00294">
    <property type="entry name" value="PfkB"/>
    <property type="match status" value="1"/>
</dbReference>
<dbReference type="InterPro" id="IPR029056">
    <property type="entry name" value="Ribokinase-like"/>
</dbReference>
<dbReference type="PANTHER" id="PTHR10584">
    <property type="entry name" value="SUGAR KINASE"/>
    <property type="match status" value="1"/>
</dbReference>
<evidence type="ECO:0000313" key="14">
    <source>
        <dbReference type="EMBL" id="GGF18899.1"/>
    </source>
</evidence>
<evidence type="ECO:0000259" key="13">
    <source>
        <dbReference type="Pfam" id="PF00294"/>
    </source>
</evidence>
<dbReference type="InterPro" id="IPR002173">
    <property type="entry name" value="Carboh/pur_kinase_PfkB_CS"/>
</dbReference>
<keyword evidence="10 12" id="KW-0630">Potassium</keyword>
<dbReference type="SUPFAM" id="SSF53613">
    <property type="entry name" value="Ribokinase-like"/>
    <property type="match status" value="1"/>
</dbReference>
<dbReference type="Proteomes" id="UP000660110">
    <property type="component" value="Unassembled WGS sequence"/>
</dbReference>
<keyword evidence="6 12" id="KW-0547">Nucleotide-binding</keyword>
<keyword evidence="7 12" id="KW-0418">Kinase</keyword>
<evidence type="ECO:0000256" key="10">
    <source>
        <dbReference type="ARBA" id="ARBA00022958"/>
    </source>
</evidence>
<reference evidence="14" key="1">
    <citation type="journal article" date="2014" name="Int. J. Syst. Evol. Microbiol.">
        <title>Complete genome sequence of Corynebacterium casei LMG S-19264T (=DSM 44701T), isolated from a smear-ripened cheese.</title>
        <authorList>
            <consortium name="US DOE Joint Genome Institute (JGI-PGF)"/>
            <person name="Walter F."/>
            <person name="Albersmeier A."/>
            <person name="Kalinowski J."/>
            <person name="Ruckert C."/>
        </authorList>
    </citation>
    <scope>NUCLEOTIDE SEQUENCE</scope>
    <source>
        <strain evidence="14">CGMCC 1.12153</strain>
    </source>
</reference>
<comment type="caution">
    <text evidence="14">The sequence shown here is derived from an EMBL/GenBank/DDBJ whole genome shotgun (WGS) entry which is preliminary data.</text>
</comment>
<feature type="binding site" evidence="12">
    <location>
        <position position="142"/>
    </location>
    <ligand>
        <name>substrate</name>
    </ligand>
</feature>
<name>A0A917EVP3_HALAA</name>
<dbReference type="RefSeq" id="WP_188377080.1">
    <property type="nucleotide sequence ID" value="NZ_BMEL01000002.1"/>
</dbReference>
<feature type="binding site" evidence="12">
    <location>
        <position position="241"/>
    </location>
    <ligand>
        <name>substrate</name>
    </ligand>
</feature>
<feature type="binding site" evidence="12">
    <location>
        <position position="265"/>
    </location>
    <ligand>
        <name>ATP</name>
        <dbReference type="ChEBI" id="CHEBI:30616"/>
    </ligand>
</feature>
<feature type="binding site" evidence="12">
    <location>
        <position position="274"/>
    </location>
    <ligand>
        <name>K(+)</name>
        <dbReference type="ChEBI" id="CHEBI:29103"/>
    </ligand>
</feature>
<dbReference type="PANTHER" id="PTHR10584:SF166">
    <property type="entry name" value="RIBOKINASE"/>
    <property type="match status" value="1"/>
</dbReference>
<gene>
    <name evidence="12 14" type="primary">rbsK</name>
    <name evidence="14" type="ORF">GCM10010954_17120</name>
</gene>
<comment type="cofactor">
    <cofactor evidence="12">
        <name>Mg(2+)</name>
        <dbReference type="ChEBI" id="CHEBI:18420"/>
    </cofactor>
    <text evidence="12">Requires a divalent cation, most likely magnesium in vivo, as an electrophilic catalyst to aid phosphoryl group transfer. It is the chelate of the metal and the nucleotide that is the actual substrate.</text>
</comment>
<keyword evidence="9 12" id="KW-0460">Magnesium</keyword>
<feature type="binding site" evidence="12">
    <location>
        <begin position="42"/>
        <end position="46"/>
    </location>
    <ligand>
        <name>substrate</name>
    </ligand>
</feature>
<dbReference type="InterPro" id="IPR002139">
    <property type="entry name" value="Ribo/fructo_kinase"/>
</dbReference>
<comment type="similarity">
    <text evidence="1">Belongs to the carbohydrate kinase pfkB family.</text>
</comment>
<dbReference type="Gene3D" id="3.40.1190.20">
    <property type="match status" value="1"/>
</dbReference>
<comment type="caution">
    <text evidence="12">Lacks conserved residue(s) required for the propagation of feature annotation.</text>
</comment>
<dbReference type="InterPro" id="IPR011877">
    <property type="entry name" value="Ribokinase"/>
</dbReference>
<comment type="subcellular location">
    <subcellularLocation>
        <location evidence="12">Cytoplasm</location>
    </subcellularLocation>
</comment>
<evidence type="ECO:0000256" key="6">
    <source>
        <dbReference type="ARBA" id="ARBA00022741"/>
    </source>
</evidence>
<evidence type="ECO:0000256" key="5">
    <source>
        <dbReference type="ARBA" id="ARBA00022723"/>
    </source>
</evidence>
<feature type="active site" description="Proton acceptor" evidence="12">
    <location>
        <position position="241"/>
    </location>
</feature>
<comment type="pathway">
    <text evidence="12">Carbohydrate metabolism; D-ribose degradation; D-ribose 5-phosphate from beta-D-ribopyranose: step 2/2.</text>
</comment>
<dbReference type="HAMAP" id="MF_01987">
    <property type="entry name" value="Ribokinase"/>
    <property type="match status" value="1"/>
</dbReference>
<organism evidence="14 15">
    <name type="scientific">Halobacillus andaensis</name>
    <dbReference type="NCBI Taxonomy" id="1176239"/>
    <lineage>
        <taxon>Bacteria</taxon>
        <taxon>Bacillati</taxon>
        <taxon>Bacillota</taxon>
        <taxon>Bacilli</taxon>
        <taxon>Bacillales</taxon>
        <taxon>Bacillaceae</taxon>
        <taxon>Halobacillus</taxon>
    </lineage>
</organism>
<dbReference type="NCBIfam" id="TIGR02152">
    <property type="entry name" value="D_ribokin_bact"/>
    <property type="match status" value="1"/>
</dbReference>
<dbReference type="PRINTS" id="PR00990">
    <property type="entry name" value="RIBOKINASE"/>
</dbReference>